<keyword evidence="2" id="KW-1185">Reference proteome</keyword>
<organism evidence="1 2">
    <name type="scientific">Phanerochaete carnosa (strain HHB-10118-sp)</name>
    <name type="common">White-rot fungus</name>
    <name type="synonym">Peniophora carnosa</name>
    <dbReference type="NCBI Taxonomy" id="650164"/>
    <lineage>
        <taxon>Eukaryota</taxon>
        <taxon>Fungi</taxon>
        <taxon>Dikarya</taxon>
        <taxon>Basidiomycota</taxon>
        <taxon>Agaricomycotina</taxon>
        <taxon>Agaricomycetes</taxon>
        <taxon>Polyporales</taxon>
        <taxon>Phanerochaetaceae</taxon>
        <taxon>Phanerochaete</taxon>
    </lineage>
</organism>
<proteinExistence type="predicted"/>
<dbReference type="GeneID" id="18912620"/>
<gene>
    <name evidence="1" type="ORF">PHACADRAFT_207493</name>
</gene>
<dbReference type="KEGG" id="pco:PHACADRAFT_207493"/>
<name>K5W480_PHACS</name>
<evidence type="ECO:0000313" key="1">
    <source>
        <dbReference type="EMBL" id="EKM58713.1"/>
    </source>
</evidence>
<reference evidence="1 2" key="1">
    <citation type="journal article" date="2012" name="BMC Genomics">
        <title>Comparative genomics of the white-rot fungi, Phanerochaete carnosa and P. chrysosporium, to elucidate the genetic basis of the distinct wood types they colonize.</title>
        <authorList>
            <person name="Suzuki H."/>
            <person name="MacDonald J."/>
            <person name="Syed K."/>
            <person name="Salamov A."/>
            <person name="Hori C."/>
            <person name="Aerts A."/>
            <person name="Henrissat B."/>
            <person name="Wiebenga A."/>
            <person name="vanKuyk P.A."/>
            <person name="Barry K."/>
            <person name="Lindquist E."/>
            <person name="LaButti K."/>
            <person name="Lapidus A."/>
            <person name="Lucas S."/>
            <person name="Coutinho P."/>
            <person name="Gong Y."/>
            <person name="Samejima M."/>
            <person name="Mahadevan R."/>
            <person name="Abou-Zaid M."/>
            <person name="de Vries R.P."/>
            <person name="Igarashi K."/>
            <person name="Yadav J.S."/>
            <person name="Grigoriev I.V."/>
            <person name="Master E.R."/>
        </authorList>
    </citation>
    <scope>NUCLEOTIDE SEQUENCE [LARGE SCALE GENOMIC DNA]</scope>
    <source>
        <strain evidence="1 2">HHB-10118-sp</strain>
    </source>
</reference>
<dbReference type="EMBL" id="JH930470">
    <property type="protein sequence ID" value="EKM58713.1"/>
    <property type="molecule type" value="Genomic_DNA"/>
</dbReference>
<dbReference type="HOGENOM" id="CLU_2868415_0_0_1"/>
<accession>K5W480</accession>
<sequence>MADPSSTVTVLGDSGHQQWYLRNKSFRKYIAKHQFSRYDFPQAADHGVAPESLVLVSGWLKASE</sequence>
<dbReference type="AlphaFoldDB" id="K5W480"/>
<dbReference type="RefSeq" id="XP_007394011.1">
    <property type="nucleotide sequence ID" value="XM_007393949.1"/>
</dbReference>
<evidence type="ECO:0000313" key="2">
    <source>
        <dbReference type="Proteomes" id="UP000008370"/>
    </source>
</evidence>
<dbReference type="Proteomes" id="UP000008370">
    <property type="component" value="Unassembled WGS sequence"/>
</dbReference>
<dbReference type="InParanoid" id="K5W480"/>
<protein>
    <submittedName>
        <fullName evidence="1">Uncharacterized protein</fullName>
    </submittedName>
</protein>